<proteinExistence type="predicted"/>
<dbReference type="CDD" id="cd19958">
    <property type="entry name" value="pyocin_knob"/>
    <property type="match status" value="1"/>
</dbReference>
<comment type="caution">
    <text evidence="1">The sequence shown here is derived from an EMBL/GenBank/DDBJ whole genome shotgun (WGS) entry which is preliminary data.</text>
</comment>
<gene>
    <name evidence="1" type="ORF">E5356_03960</name>
</gene>
<reference evidence="1 2" key="1">
    <citation type="submission" date="2019-04" db="EMBL/GenBank/DDBJ databases">
        <title>Microbes associate with the intestines of laboratory mice.</title>
        <authorList>
            <person name="Navarre W."/>
            <person name="Wong E."/>
            <person name="Huang K."/>
            <person name="Tropini C."/>
            <person name="Ng K."/>
            <person name="Yu B."/>
        </authorList>
    </citation>
    <scope>NUCLEOTIDE SEQUENCE [LARGE SCALE GENOMIC DNA]</scope>
    <source>
        <strain evidence="1 2">NM70_E10</strain>
    </source>
</reference>
<dbReference type="EMBL" id="SRZA01000006">
    <property type="protein sequence ID" value="TGY07463.1"/>
    <property type="molecule type" value="Genomic_DNA"/>
</dbReference>
<name>A0A4S2B1B9_9BACE</name>
<dbReference type="AlphaFoldDB" id="A0A4S2B1B9"/>
<evidence type="ECO:0000313" key="2">
    <source>
        <dbReference type="Proteomes" id="UP000305751"/>
    </source>
</evidence>
<sequence length="442" mass="48420">MNTASYTSTTTATGGVGKYPLSTETLDFIQSQIKLLECLAGIGGKNYILQTETCGVVVITQKNGTPEVLELMQKPAFSQSVKYVTVITETEDIKADDEKYLEARTYRRAQFTTAKGAESYDINSFANVSGKTLVAFPSNALLAEQIKNLPATVLEYLKDTLAQKLTSKPMKGVTKEQINGLRTACVLSCSDSVALFGATDYTLIVTEQGSKNVRQELIQGSNSRYVRTGDRTTWGAWEHQTETAMHLDVKIVGTTVYVRHGAIGEDCSLVLLRKKKRSAWRATGGPKAYSQNKGIRKKRAAKTQYVHFKGIRLSKGTPGKWYVPKCIGVADEAADRELVGKELPGLCASLFYVSGDGVFRIQGVRKKIVLKGTASTKGTQHSGYASIGLQIARLNNTGGKDSGGEIVRMRYRIRQYVTVYKSIAGGKKHPVAWGFKRSFSME</sequence>
<dbReference type="Proteomes" id="UP000305751">
    <property type="component" value="Unassembled WGS sequence"/>
</dbReference>
<organism evidence="1 2">
    <name type="scientific">Bacteroides acidifaciens</name>
    <dbReference type="NCBI Taxonomy" id="85831"/>
    <lineage>
        <taxon>Bacteria</taxon>
        <taxon>Pseudomonadati</taxon>
        <taxon>Bacteroidota</taxon>
        <taxon>Bacteroidia</taxon>
        <taxon>Bacteroidales</taxon>
        <taxon>Bacteroidaceae</taxon>
        <taxon>Bacteroides</taxon>
    </lineage>
</organism>
<evidence type="ECO:0000313" key="1">
    <source>
        <dbReference type="EMBL" id="TGY07463.1"/>
    </source>
</evidence>
<keyword evidence="2" id="KW-1185">Reference proteome</keyword>
<protein>
    <submittedName>
        <fullName evidence="1">Uncharacterized protein</fullName>
    </submittedName>
</protein>
<accession>A0A4S2B1B9</accession>
<dbReference type="RefSeq" id="WP_136013659.1">
    <property type="nucleotide sequence ID" value="NZ_SRZA01000006.1"/>
</dbReference>